<sequence length="128" mass="13261">MRRFAILLILLFQPLLAACAPQPPARAEPPAAARQNPLDRPPPRTVLGAPAKPDTHCKTDADCTVKNVGNCCGYYPACVSVTAKVDPEAVAEQCRKTGKAGACGFPEISACTCAQGQCKAASNLIGGP</sequence>
<keyword evidence="4" id="KW-1185">Reference proteome</keyword>
<keyword evidence="2" id="KW-0732">Signal</keyword>
<dbReference type="RefSeq" id="WP_122102535.1">
    <property type="nucleotide sequence ID" value="NZ_RFLY01000027.1"/>
</dbReference>
<feature type="signal peptide" evidence="2">
    <location>
        <begin position="1"/>
        <end position="17"/>
    </location>
</feature>
<comment type="caution">
    <text evidence="3">The sequence shown here is derived from an EMBL/GenBank/DDBJ whole genome shotgun (WGS) entry which is preliminary data.</text>
</comment>
<organism evidence="3 4">
    <name type="scientific">Solilutibacter pythonis</name>
    <dbReference type="NCBI Taxonomy" id="2483112"/>
    <lineage>
        <taxon>Bacteria</taxon>
        <taxon>Pseudomonadati</taxon>
        <taxon>Pseudomonadota</taxon>
        <taxon>Gammaproteobacteria</taxon>
        <taxon>Lysobacterales</taxon>
        <taxon>Lysobacteraceae</taxon>
        <taxon>Solilutibacter</taxon>
    </lineage>
</organism>
<proteinExistence type="predicted"/>
<evidence type="ECO:0000313" key="3">
    <source>
        <dbReference type="EMBL" id="RMH87604.1"/>
    </source>
</evidence>
<feature type="region of interest" description="Disordered" evidence="1">
    <location>
        <begin position="25"/>
        <end position="51"/>
    </location>
</feature>
<evidence type="ECO:0008006" key="5">
    <source>
        <dbReference type="Google" id="ProtNLM"/>
    </source>
</evidence>
<dbReference type="EMBL" id="RFLY01000027">
    <property type="protein sequence ID" value="RMH87604.1"/>
    <property type="molecule type" value="Genomic_DNA"/>
</dbReference>
<name>A0A3M2HPD8_9GAMM</name>
<dbReference type="Proteomes" id="UP000275012">
    <property type="component" value="Unassembled WGS sequence"/>
</dbReference>
<accession>A0A3M2HPD8</accession>
<dbReference type="PROSITE" id="PS51257">
    <property type="entry name" value="PROKAR_LIPOPROTEIN"/>
    <property type="match status" value="1"/>
</dbReference>
<dbReference type="OrthoDB" id="5959317at2"/>
<reference evidence="3 4" key="1">
    <citation type="submission" date="2018-10" db="EMBL/GenBank/DDBJ databases">
        <title>Proposal of Lysobacter pythonis sp. nov. isolated from royal pythons (Python regius).</title>
        <authorList>
            <person name="Hans-Juergen B."/>
            <person name="Huptas C."/>
            <person name="Sandra B."/>
            <person name="Igor L."/>
            <person name="Joachim S."/>
            <person name="Siegfried S."/>
            <person name="Mareike W."/>
            <person name="Peter K."/>
        </authorList>
    </citation>
    <scope>NUCLEOTIDE SEQUENCE [LARGE SCALE GENOMIC DNA]</scope>
    <source>
        <strain evidence="3 4">4284/11</strain>
    </source>
</reference>
<dbReference type="AlphaFoldDB" id="A0A3M2HPD8"/>
<feature type="chain" id="PRO_5018024443" description="Secreted protein" evidence="2">
    <location>
        <begin position="18"/>
        <end position="128"/>
    </location>
</feature>
<gene>
    <name evidence="3" type="ORF">EBB59_12765</name>
</gene>
<evidence type="ECO:0000256" key="2">
    <source>
        <dbReference type="SAM" id="SignalP"/>
    </source>
</evidence>
<protein>
    <recommendedName>
        <fullName evidence="5">Secreted protein</fullName>
    </recommendedName>
</protein>
<evidence type="ECO:0000313" key="4">
    <source>
        <dbReference type="Proteomes" id="UP000275012"/>
    </source>
</evidence>
<evidence type="ECO:0000256" key="1">
    <source>
        <dbReference type="SAM" id="MobiDB-lite"/>
    </source>
</evidence>